<dbReference type="AlphaFoldDB" id="A0A4Y7JNX3"/>
<organism evidence="1 2">
    <name type="scientific">Papaver somniferum</name>
    <name type="common">Opium poppy</name>
    <dbReference type="NCBI Taxonomy" id="3469"/>
    <lineage>
        <taxon>Eukaryota</taxon>
        <taxon>Viridiplantae</taxon>
        <taxon>Streptophyta</taxon>
        <taxon>Embryophyta</taxon>
        <taxon>Tracheophyta</taxon>
        <taxon>Spermatophyta</taxon>
        <taxon>Magnoliopsida</taxon>
        <taxon>Ranunculales</taxon>
        <taxon>Papaveraceae</taxon>
        <taxon>Papaveroideae</taxon>
        <taxon>Papaver</taxon>
    </lineage>
</organism>
<keyword evidence="2" id="KW-1185">Reference proteome</keyword>
<evidence type="ECO:0000313" key="1">
    <source>
        <dbReference type="EMBL" id="RZC62793.1"/>
    </source>
</evidence>
<sequence length="76" mass="8825">MGNEDFRKFFFPFHRLVLKSTPQSLFHTDFNEETNAITGSTQQVVDNVTGDIFLKEMVRMDEFHSTGQQTFDECSV</sequence>
<name>A0A4Y7JNX3_PAPSO</name>
<accession>A0A4Y7JNX3</accession>
<reference evidence="1 2" key="1">
    <citation type="journal article" date="2018" name="Science">
        <title>The opium poppy genome and morphinan production.</title>
        <authorList>
            <person name="Guo L."/>
            <person name="Winzer T."/>
            <person name="Yang X."/>
            <person name="Li Y."/>
            <person name="Ning Z."/>
            <person name="He Z."/>
            <person name="Teodor R."/>
            <person name="Lu Y."/>
            <person name="Bowser T.A."/>
            <person name="Graham I.A."/>
            <person name="Ye K."/>
        </authorList>
    </citation>
    <scope>NUCLEOTIDE SEQUENCE [LARGE SCALE GENOMIC DNA]</scope>
    <source>
        <strain evidence="2">cv. HN1</strain>
        <tissue evidence="1">Leaves</tissue>
    </source>
</reference>
<proteinExistence type="predicted"/>
<gene>
    <name evidence="1" type="ORF">C5167_024542</name>
</gene>
<dbReference type="EMBL" id="CM010719">
    <property type="protein sequence ID" value="RZC62793.1"/>
    <property type="molecule type" value="Genomic_DNA"/>
</dbReference>
<dbReference type="Gramene" id="RZC62793">
    <property type="protein sequence ID" value="RZC62793"/>
    <property type="gene ID" value="C5167_024542"/>
</dbReference>
<protein>
    <submittedName>
        <fullName evidence="1">Uncharacterized protein</fullName>
    </submittedName>
</protein>
<evidence type="ECO:0000313" key="2">
    <source>
        <dbReference type="Proteomes" id="UP000316621"/>
    </source>
</evidence>
<dbReference type="Proteomes" id="UP000316621">
    <property type="component" value="Chromosome 5"/>
</dbReference>